<organism evidence="2">
    <name type="scientific">Arundo donax</name>
    <name type="common">Giant reed</name>
    <name type="synonym">Donax arundinaceus</name>
    <dbReference type="NCBI Taxonomy" id="35708"/>
    <lineage>
        <taxon>Eukaryota</taxon>
        <taxon>Viridiplantae</taxon>
        <taxon>Streptophyta</taxon>
        <taxon>Embryophyta</taxon>
        <taxon>Tracheophyta</taxon>
        <taxon>Spermatophyta</taxon>
        <taxon>Magnoliopsida</taxon>
        <taxon>Liliopsida</taxon>
        <taxon>Poales</taxon>
        <taxon>Poaceae</taxon>
        <taxon>PACMAD clade</taxon>
        <taxon>Arundinoideae</taxon>
        <taxon>Arundineae</taxon>
        <taxon>Arundo</taxon>
    </lineage>
</organism>
<dbReference type="AlphaFoldDB" id="A0A0A9CBH6"/>
<reference evidence="2" key="1">
    <citation type="submission" date="2014-09" db="EMBL/GenBank/DDBJ databases">
        <authorList>
            <person name="Magalhaes I.L.F."/>
            <person name="Oliveira U."/>
            <person name="Santos F.R."/>
            <person name="Vidigal T.H.D.A."/>
            <person name="Brescovit A.D."/>
            <person name="Santos A.J."/>
        </authorList>
    </citation>
    <scope>NUCLEOTIDE SEQUENCE</scope>
    <source>
        <tissue evidence="2">Shoot tissue taken approximately 20 cm above the soil surface</tissue>
    </source>
</reference>
<sequence>MGRDYNCCHVKMNNSIKPQVLLMQLLFSCVPITLQSPSLFVHQIM</sequence>
<protein>
    <submittedName>
        <fullName evidence="2">Uncharacterized protein</fullName>
    </submittedName>
</protein>
<accession>A0A0A9CBH6</accession>
<dbReference type="EMBL" id="GBRH01224959">
    <property type="protein sequence ID" value="JAD72936.1"/>
    <property type="molecule type" value="Transcribed_RNA"/>
</dbReference>
<keyword evidence="1" id="KW-1133">Transmembrane helix</keyword>
<reference evidence="2" key="2">
    <citation type="journal article" date="2015" name="Data Brief">
        <title>Shoot transcriptome of the giant reed, Arundo donax.</title>
        <authorList>
            <person name="Barrero R.A."/>
            <person name="Guerrero F.D."/>
            <person name="Moolhuijzen P."/>
            <person name="Goolsby J.A."/>
            <person name="Tidwell J."/>
            <person name="Bellgard S.E."/>
            <person name="Bellgard M.I."/>
        </authorList>
    </citation>
    <scope>NUCLEOTIDE SEQUENCE</scope>
    <source>
        <tissue evidence="2">Shoot tissue taken approximately 20 cm above the soil surface</tissue>
    </source>
</reference>
<evidence type="ECO:0000313" key="2">
    <source>
        <dbReference type="EMBL" id="JAD72936.1"/>
    </source>
</evidence>
<keyword evidence="1" id="KW-0472">Membrane</keyword>
<name>A0A0A9CBH6_ARUDO</name>
<dbReference type="PROSITE" id="PS51257">
    <property type="entry name" value="PROKAR_LIPOPROTEIN"/>
    <property type="match status" value="1"/>
</dbReference>
<feature type="transmembrane region" description="Helical" evidence="1">
    <location>
        <begin position="20"/>
        <end position="41"/>
    </location>
</feature>
<proteinExistence type="predicted"/>
<keyword evidence="1" id="KW-0812">Transmembrane</keyword>
<evidence type="ECO:0000256" key="1">
    <source>
        <dbReference type="SAM" id="Phobius"/>
    </source>
</evidence>